<accession>A0A9K3N8D7</accession>
<keyword evidence="2" id="KW-1185">Reference proteome</keyword>
<evidence type="ECO:0000313" key="2">
    <source>
        <dbReference type="Proteomes" id="UP000215914"/>
    </source>
</evidence>
<gene>
    <name evidence="1" type="ORF">HanXRQr2_Chr09g0389571</name>
</gene>
<organism evidence="1 2">
    <name type="scientific">Helianthus annuus</name>
    <name type="common">Common sunflower</name>
    <dbReference type="NCBI Taxonomy" id="4232"/>
    <lineage>
        <taxon>Eukaryota</taxon>
        <taxon>Viridiplantae</taxon>
        <taxon>Streptophyta</taxon>
        <taxon>Embryophyta</taxon>
        <taxon>Tracheophyta</taxon>
        <taxon>Spermatophyta</taxon>
        <taxon>Magnoliopsida</taxon>
        <taxon>eudicotyledons</taxon>
        <taxon>Gunneridae</taxon>
        <taxon>Pentapetalae</taxon>
        <taxon>asterids</taxon>
        <taxon>campanulids</taxon>
        <taxon>Asterales</taxon>
        <taxon>Asteraceae</taxon>
        <taxon>Asteroideae</taxon>
        <taxon>Heliantheae alliance</taxon>
        <taxon>Heliantheae</taxon>
        <taxon>Helianthus</taxon>
    </lineage>
</organism>
<reference evidence="1" key="1">
    <citation type="journal article" date="2017" name="Nature">
        <title>The sunflower genome provides insights into oil metabolism, flowering and Asterid evolution.</title>
        <authorList>
            <person name="Badouin H."/>
            <person name="Gouzy J."/>
            <person name="Grassa C.J."/>
            <person name="Murat F."/>
            <person name="Staton S.E."/>
            <person name="Cottret L."/>
            <person name="Lelandais-Briere C."/>
            <person name="Owens G.L."/>
            <person name="Carrere S."/>
            <person name="Mayjonade B."/>
            <person name="Legrand L."/>
            <person name="Gill N."/>
            <person name="Kane N.C."/>
            <person name="Bowers J.E."/>
            <person name="Hubner S."/>
            <person name="Bellec A."/>
            <person name="Berard A."/>
            <person name="Berges H."/>
            <person name="Blanchet N."/>
            <person name="Boniface M.C."/>
            <person name="Brunel D."/>
            <person name="Catrice O."/>
            <person name="Chaidir N."/>
            <person name="Claudel C."/>
            <person name="Donnadieu C."/>
            <person name="Faraut T."/>
            <person name="Fievet G."/>
            <person name="Helmstetter N."/>
            <person name="King M."/>
            <person name="Knapp S.J."/>
            <person name="Lai Z."/>
            <person name="Le Paslier M.C."/>
            <person name="Lippi Y."/>
            <person name="Lorenzon L."/>
            <person name="Mandel J.R."/>
            <person name="Marage G."/>
            <person name="Marchand G."/>
            <person name="Marquand E."/>
            <person name="Bret-Mestries E."/>
            <person name="Morien E."/>
            <person name="Nambeesan S."/>
            <person name="Nguyen T."/>
            <person name="Pegot-Espagnet P."/>
            <person name="Pouilly N."/>
            <person name="Raftis F."/>
            <person name="Sallet E."/>
            <person name="Schiex T."/>
            <person name="Thomas J."/>
            <person name="Vandecasteele C."/>
            <person name="Vares D."/>
            <person name="Vear F."/>
            <person name="Vautrin S."/>
            <person name="Crespi M."/>
            <person name="Mangin B."/>
            <person name="Burke J.M."/>
            <person name="Salse J."/>
            <person name="Munos S."/>
            <person name="Vincourt P."/>
            <person name="Rieseberg L.H."/>
            <person name="Langlade N.B."/>
        </authorList>
    </citation>
    <scope>NUCLEOTIDE SEQUENCE</scope>
    <source>
        <tissue evidence="1">Leaves</tissue>
    </source>
</reference>
<reference evidence="1" key="2">
    <citation type="submission" date="2020-06" db="EMBL/GenBank/DDBJ databases">
        <title>Helianthus annuus Genome sequencing and assembly Release 2.</title>
        <authorList>
            <person name="Gouzy J."/>
            <person name="Langlade N."/>
            <person name="Munos S."/>
        </authorList>
    </citation>
    <scope>NUCLEOTIDE SEQUENCE</scope>
    <source>
        <tissue evidence="1">Leaves</tissue>
    </source>
</reference>
<evidence type="ECO:0000313" key="1">
    <source>
        <dbReference type="EMBL" id="KAF5790987.1"/>
    </source>
</evidence>
<sequence length="58" mass="6958">MHSRLVTYNPSIATRISMYKKIKISLRSKSRIYNGLKRNTKYKRNKLPKIEIQDKFSN</sequence>
<dbReference type="Gramene" id="mRNA:HanXRQr2_Chr09g0389571">
    <property type="protein sequence ID" value="CDS:HanXRQr2_Chr09g0389571.1"/>
    <property type="gene ID" value="HanXRQr2_Chr09g0389571"/>
</dbReference>
<protein>
    <submittedName>
        <fullName evidence="1">Uncharacterized protein</fullName>
    </submittedName>
</protein>
<dbReference type="EMBL" id="MNCJ02000324">
    <property type="protein sequence ID" value="KAF5790987.1"/>
    <property type="molecule type" value="Genomic_DNA"/>
</dbReference>
<comment type="caution">
    <text evidence="1">The sequence shown here is derived from an EMBL/GenBank/DDBJ whole genome shotgun (WGS) entry which is preliminary data.</text>
</comment>
<proteinExistence type="predicted"/>
<dbReference type="AlphaFoldDB" id="A0A9K3N8D7"/>
<name>A0A9K3N8D7_HELAN</name>
<dbReference type="Proteomes" id="UP000215914">
    <property type="component" value="Unassembled WGS sequence"/>
</dbReference>